<sequence>MPEIWLNYGPTDVVLDIKAENLDQKIELDAPALDVSQIYEKMDTMDLSKPLTLVVLNHTPAIQKILSIIFEKCSQKAIPRPKVFADKQIMNLVRAHLPPESQVLAFEGIENVDSNLVFVGEMEFDGLFGFDTIATRLLRRFGKDQMLLAYERRQGNLPNPGKETESIQIAKNFAGTFEISAIEIVANQKGIADLAIGHPSSTLSISKTMSGFTKSIEKHRTLLISTGKDASNDTLGKSLNSLWNCYTAIRDDGMAILLGECRAGIGSEAIRQYIEGRMSVERLQKPAKYVDGMEDLLYLSEIQKKLQIGLVSVLPEFYIKKLNVISFDGVKETFEYVLKHQGARQKISIVPDGARILLGPN</sequence>
<evidence type="ECO:0000313" key="2">
    <source>
        <dbReference type="Proteomes" id="UP000266745"/>
    </source>
</evidence>
<gene>
    <name evidence="1" type="ORF">SU86_008160</name>
</gene>
<dbReference type="KEGG" id="tah:SU86_008160"/>
<keyword evidence="2" id="KW-1185">Reference proteome</keyword>
<dbReference type="EMBL" id="CP011097">
    <property type="protein sequence ID" value="AJZ76729.1"/>
    <property type="molecule type" value="Genomic_DNA"/>
</dbReference>
<protein>
    <submittedName>
        <fullName evidence="1">Transcriptional regulator</fullName>
    </submittedName>
</protein>
<dbReference type="Gene3D" id="3.90.226.30">
    <property type="match status" value="1"/>
</dbReference>
<dbReference type="InterPro" id="IPR043166">
    <property type="entry name" value="LarA-like_C"/>
</dbReference>
<reference evidence="1 2" key="1">
    <citation type="journal article" date="2016" name="Sci. Rep.">
        <title>A novel ammonia-oxidizing archaeon from wastewater treatment plant: Its enrichment, physiological and genomic characteristics.</title>
        <authorList>
            <person name="Li Y."/>
            <person name="Ding K."/>
            <person name="Wen X."/>
            <person name="Zhang B."/>
            <person name="Shen B."/>
            <person name="Yang Y."/>
        </authorList>
    </citation>
    <scope>NUCLEOTIDE SEQUENCE [LARGE SCALE GENOMIC DNA]</scope>
    <source>
        <strain evidence="1 2">SAT1</strain>
    </source>
</reference>
<dbReference type="Proteomes" id="UP000266745">
    <property type="component" value="Chromosome"/>
</dbReference>
<dbReference type="PANTHER" id="PTHR33171">
    <property type="entry name" value="LAR_N DOMAIN-CONTAINING PROTEIN"/>
    <property type="match status" value="1"/>
</dbReference>
<dbReference type="STRING" id="1603555.SU86_008160"/>
<evidence type="ECO:0000313" key="1">
    <source>
        <dbReference type="EMBL" id="AJZ76729.1"/>
    </source>
</evidence>
<dbReference type="InterPro" id="IPR048068">
    <property type="entry name" value="LarA-like"/>
</dbReference>
<proteinExistence type="predicted"/>
<name>A0A3G1B4E8_9ARCH</name>
<organism evidence="1 2">
    <name type="scientific">Candidatus Nitrosotenuis cloacae</name>
    <dbReference type="NCBI Taxonomy" id="1603555"/>
    <lineage>
        <taxon>Archaea</taxon>
        <taxon>Nitrososphaerota</taxon>
        <taxon>Candidatus Nitrosotenuis</taxon>
    </lineage>
</organism>
<dbReference type="OrthoDB" id="9050at2157"/>
<dbReference type="RefSeq" id="WP_048187027.1">
    <property type="nucleotide sequence ID" value="NZ_CP011097.1"/>
</dbReference>
<dbReference type="AlphaFoldDB" id="A0A3G1B4E8"/>
<accession>A0A3G1B4E8</accession>
<dbReference type="GeneID" id="24874532"/>
<dbReference type="PANTHER" id="PTHR33171:SF17">
    <property type="entry name" value="LARA-LIKE N-TERMINAL DOMAIN-CONTAINING PROTEIN"/>
    <property type="match status" value="1"/>
</dbReference>